<dbReference type="Proteomes" id="UP001596023">
    <property type="component" value="Unassembled WGS sequence"/>
</dbReference>
<dbReference type="EMBL" id="JBHSGN010000050">
    <property type="protein sequence ID" value="MFC4673277.1"/>
    <property type="molecule type" value="Genomic_DNA"/>
</dbReference>
<proteinExistence type="predicted"/>
<dbReference type="RefSeq" id="WP_379994516.1">
    <property type="nucleotide sequence ID" value="NZ_JBHSGN010000050.1"/>
</dbReference>
<gene>
    <name evidence="1" type="ORF">ACFO6W_06205</name>
</gene>
<dbReference type="SUPFAM" id="SSF54427">
    <property type="entry name" value="NTF2-like"/>
    <property type="match status" value="1"/>
</dbReference>
<evidence type="ECO:0000313" key="1">
    <source>
        <dbReference type="EMBL" id="MFC4673277.1"/>
    </source>
</evidence>
<organism evidence="1 2">
    <name type="scientific">Dysgonomonas termitidis</name>
    <dbReference type="NCBI Taxonomy" id="1516126"/>
    <lineage>
        <taxon>Bacteria</taxon>
        <taxon>Pseudomonadati</taxon>
        <taxon>Bacteroidota</taxon>
        <taxon>Bacteroidia</taxon>
        <taxon>Bacteroidales</taxon>
        <taxon>Dysgonomonadaceae</taxon>
        <taxon>Dysgonomonas</taxon>
    </lineage>
</organism>
<protein>
    <submittedName>
        <fullName evidence="1">Nuclear transport factor 2 family protein</fullName>
    </submittedName>
</protein>
<evidence type="ECO:0000313" key="2">
    <source>
        <dbReference type="Proteomes" id="UP001596023"/>
    </source>
</evidence>
<dbReference type="InterPro" id="IPR032710">
    <property type="entry name" value="NTF2-like_dom_sf"/>
</dbReference>
<sequence length="112" mass="12634">MHLKLPKVISDLLAAQKNYDSEAYADCFSETALVIDEEKEYKGQKAIKNWIEDANQQFKTRMKPTKYSGTDSKAILTAVVSGDFDGSPVALDYHMETKDSKITRLEIILSNE</sequence>
<dbReference type="Gene3D" id="3.10.450.50">
    <property type="match status" value="1"/>
</dbReference>
<reference evidence="2" key="1">
    <citation type="journal article" date="2019" name="Int. J. Syst. Evol. Microbiol.">
        <title>The Global Catalogue of Microorganisms (GCM) 10K type strain sequencing project: providing services to taxonomists for standard genome sequencing and annotation.</title>
        <authorList>
            <consortium name="The Broad Institute Genomics Platform"/>
            <consortium name="The Broad Institute Genome Sequencing Center for Infectious Disease"/>
            <person name="Wu L."/>
            <person name="Ma J."/>
        </authorList>
    </citation>
    <scope>NUCLEOTIDE SEQUENCE [LARGE SCALE GENOMIC DNA]</scope>
    <source>
        <strain evidence="2">CCUG 66188</strain>
    </source>
</reference>
<name>A0ABV9KTS7_9BACT</name>
<keyword evidence="2" id="KW-1185">Reference proteome</keyword>
<accession>A0ABV9KTS7</accession>
<comment type="caution">
    <text evidence="1">The sequence shown here is derived from an EMBL/GenBank/DDBJ whole genome shotgun (WGS) entry which is preliminary data.</text>
</comment>